<protein>
    <submittedName>
        <fullName evidence="8">Uncharacterized protein</fullName>
    </submittedName>
</protein>
<dbReference type="Pfam" id="PF01679">
    <property type="entry name" value="Pmp3"/>
    <property type="match status" value="1"/>
</dbReference>
<evidence type="ECO:0000256" key="2">
    <source>
        <dbReference type="ARBA" id="ARBA00009530"/>
    </source>
</evidence>
<gene>
    <name evidence="8" type="ORF">K505DRAFT_112647</name>
</gene>
<keyword evidence="9" id="KW-1185">Reference proteome</keyword>
<dbReference type="AlphaFoldDB" id="A0A6A6WVL4"/>
<evidence type="ECO:0000256" key="6">
    <source>
        <dbReference type="SAM" id="MobiDB-lite"/>
    </source>
</evidence>
<reference evidence="8" key="1">
    <citation type="journal article" date="2020" name="Stud. Mycol.">
        <title>101 Dothideomycetes genomes: a test case for predicting lifestyles and emergence of pathogens.</title>
        <authorList>
            <person name="Haridas S."/>
            <person name="Albert R."/>
            <person name="Binder M."/>
            <person name="Bloem J."/>
            <person name="Labutti K."/>
            <person name="Salamov A."/>
            <person name="Andreopoulos B."/>
            <person name="Baker S."/>
            <person name="Barry K."/>
            <person name="Bills G."/>
            <person name="Bluhm B."/>
            <person name="Cannon C."/>
            <person name="Castanera R."/>
            <person name="Culley D."/>
            <person name="Daum C."/>
            <person name="Ezra D."/>
            <person name="Gonzalez J."/>
            <person name="Henrissat B."/>
            <person name="Kuo A."/>
            <person name="Liang C."/>
            <person name="Lipzen A."/>
            <person name="Lutzoni F."/>
            <person name="Magnuson J."/>
            <person name="Mondo S."/>
            <person name="Nolan M."/>
            <person name="Ohm R."/>
            <person name="Pangilinan J."/>
            <person name="Park H.-J."/>
            <person name="Ramirez L."/>
            <person name="Alfaro M."/>
            <person name="Sun H."/>
            <person name="Tritt A."/>
            <person name="Yoshinaga Y."/>
            <person name="Zwiers L.-H."/>
            <person name="Turgeon B."/>
            <person name="Goodwin S."/>
            <person name="Spatafora J."/>
            <person name="Crous P."/>
            <person name="Grigoriev I."/>
        </authorList>
    </citation>
    <scope>NUCLEOTIDE SEQUENCE</scope>
    <source>
        <strain evidence="8">CBS 109.77</strain>
    </source>
</reference>
<feature type="transmembrane region" description="Helical" evidence="7">
    <location>
        <begin position="52"/>
        <end position="71"/>
    </location>
</feature>
<feature type="region of interest" description="Disordered" evidence="6">
    <location>
        <begin position="94"/>
        <end position="125"/>
    </location>
</feature>
<accession>A0A6A6WVL4</accession>
<evidence type="ECO:0000256" key="3">
    <source>
        <dbReference type="ARBA" id="ARBA00022692"/>
    </source>
</evidence>
<dbReference type="InterPro" id="IPR000612">
    <property type="entry name" value="PMP3"/>
</dbReference>
<evidence type="ECO:0000256" key="5">
    <source>
        <dbReference type="ARBA" id="ARBA00023136"/>
    </source>
</evidence>
<dbReference type="GO" id="GO:0016020">
    <property type="term" value="C:membrane"/>
    <property type="evidence" value="ECO:0007669"/>
    <property type="project" value="UniProtKB-SubCell"/>
</dbReference>
<evidence type="ECO:0000256" key="7">
    <source>
        <dbReference type="SAM" id="Phobius"/>
    </source>
</evidence>
<keyword evidence="3 7" id="KW-0812">Transmembrane</keyword>
<dbReference type="OrthoDB" id="3795589at2759"/>
<name>A0A6A6WVL4_9PLEO</name>
<dbReference type="Proteomes" id="UP000799757">
    <property type="component" value="Unassembled WGS sequence"/>
</dbReference>
<keyword evidence="4 7" id="KW-1133">Transmembrane helix</keyword>
<comment type="similarity">
    <text evidence="2">Belongs to the UPF0057 (PMP3) family.</text>
</comment>
<proteinExistence type="inferred from homology"/>
<evidence type="ECO:0000313" key="9">
    <source>
        <dbReference type="Proteomes" id="UP000799757"/>
    </source>
</evidence>
<evidence type="ECO:0000256" key="1">
    <source>
        <dbReference type="ARBA" id="ARBA00004370"/>
    </source>
</evidence>
<organism evidence="8 9">
    <name type="scientific">Melanomma pulvis-pyrius CBS 109.77</name>
    <dbReference type="NCBI Taxonomy" id="1314802"/>
    <lineage>
        <taxon>Eukaryota</taxon>
        <taxon>Fungi</taxon>
        <taxon>Dikarya</taxon>
        <taxon>Ascomycota</taxon>
        <taxon>Pezizomycotina</taxon>
        <taxon>Dothideomycetes</taxon>
        <taxon>Pleosporomycetidae</taxon>
        <taxon>Pleosporales</taxon>
        <taxon>Melanommataceae</taxon>
        <taxon>Melanomma</taxon>
    </lineage>
</organism>
<feature type="compositionally biased region" description="Basic and acidic residues" evidence="6">
    <location>
        <begin position="96"/>
        <end position="112"/>
    </location>
</feature>
<evidence type="ECO:0000313" key="8">
    <source>
        <dbReference type="EMBL" id="KAF2788250.1"/>
    </source>
</evidence>
<dbReference type="EMBL" id="MU002233">
    <property type="protein sequence ID" value="KAF2788250.1"/>
    <property type="molecule type" value="Genomic_DNA"/>
</dbReference>
<comment type="subcellular location">
    <subcellularLocation>
        <location evidence="1">Membrane</location>
    </subcellularLocation>
</comment>
<sequence>MIRSVAYAEPSSVALPKNRKRTTTLLLVLSIFFPPLALYLDGATGLTVLINLILWLNFFLPAVVHAIVYVLRPQETRNRSRPCRYRLWVENAPGTKPHEQASKAAAKEKAMEDANPENPFKDPTA</sequence>
<evidence type="ECO:0000256" key="4">
    <source>
        <dbReference type="ARBA" id="ARBA00022989"/>
    </source>
</evidence>
<feature type="transmembrane region" description="Helical" evidence="7">
    <location>
        <begin position="21"/>
        <end position="40"/>
    </location>
</feature>
<keyword evidence="5 7" id="KW-0472">Membrane</keyword>